<dbReference type="GO" id="GO:0042781">
    <property type="term" value="F:3'-tRNA processing endoribonuclease activity"/>
    <property type="evidence" value="ECO:0007669"/>
    <property type="project" value="TreeGrafter"/>
</dbReference>
<dbReference type="PANTHER" id="PTHR46018:SF2">
    <property type="entry name" value="ZINC PHOSPHODIESTERASE ELAC PROTEIN 1"/>
    <property type="match status" value="1"/>
</dbReference>
<dbReference type="AlphaFoldDB" id="A0A401G1X5"/>
<proteinExistence type="predicted"/>
<gene>
    <name evidence="2" type="ORF">DENIS_4176</name>
</gene>
<dbReference type="OrthoDB" id="9803916at2"/>
<keyword evidence="3" id="KW-1185">Reference proteome</keyword>
<dbReference type="SUPFAM" id="SSF56281">
    <property type="entry name" value="Metallo-hydrolase/oxidoreductase"/>
    <property type="match status" value="1"/>
</dbReference>
<dbReference type="PANTHER" id="PTHR46018">
    <property type="entry name" value="ZINC PHOSPHODIESTERASE ELAC PROTEIN 1"/>
    <property type="match status" value="1"/>
</dbReference>
<dbReference type="Proteomes" id="UP000288096">
    <property type="component" value="Unassembled WGS sequence"/>
</dbReference>
<reference evidence="3" key="1">
    <citation type="submission" date="2017-11" db="EMBL/GenBank/DDBJ databases">
        <authorList>
            <person name="Watanabe M."/>
            <person name="Kojima H."/>
        </authorList>
    </citation>
    <scope>NUCLEOTIDE SEQUENCE [LARGE SCALE GENOMIC DNA]</scope>
    <source>
        <strain evidence="3">Tokyo 01</strain>
    </source>
</reference>
<evidence type="ECO:0000313" key="2">
    <source>
        <dbReference type="EMBL" id="GBC63183.1"/>
    </source>
</evidence>
<dbReference type="CDD" id="cd16272">
    <property type="entry name" value="RNaseZ_MBL-fold"/>
    <property type="match status" value="1"/>
</dbReference>
<dbReference type="RefSeq" id="WP_124330288.1">
    <property type="nucleotide sequence ID" value="NZ_BEXT01000001.1"/>
</dbReference>
<dbReference type="InterPro" id="IPR001279">
    <property type="entry name" value="Metallo-B-lactamas"/>
</dbReference>
<accession>A0A401G1X5</accession>
<keyword evidence="2" id="KW-0378">Hydrolase</keyword>
<dbReference type="EMBL" id="BEXT01000001">
    <property type="protein sequence ID" value="GBC63183.1"/>
    <property type="molecule type" value="Genomic_DNA"/>
</dbReference>
<sequence>MGTRKTDIAVTILGSGTCVPSLRRSACAVLMETGGARLLFDCGPGTMLRLLEAGTDISDIAVLCLSHFHPDHSGELVPFLFASKYPDSARRTQPLTLLAGRGFSAFFAALRGAYGRWIELAPGLLSITEMDNRGPDERKFDHFAVRTAPMAHNPESVAFRITHTASGASAVYSGDTDFCESLIGLSRGADLLICESALPDGMKADGHLTPGLAGRIAAEAGVRHLVLTHFYPACEQADLVSECRKFYSGPLTLAADLMKIPVTAP</sequence>
<dbReference type="InterPro" id="IPR036866">
    <property type="entry name" value="RibonucZ/Hydroxyglut_hydro"/>
</dbReference>
<feature type="domain" description="Metallo-beta-lactamase" evidence="1">
    <location>
        <begin position="37"/>
        <end position="230"/>
    </location>
</feature>
<evidence type="ECO:0000313" key="3">
    <source>
        <dbReference type="Proteomes" id="UP000288096"/>
    </source>
</evidence>
<organism evidence="2 3">
    <name type="scientific">Desulfonema ishimotonii</name>
    <dbReference type="NCBI Taxonomy" id="45657"/>
    <lineage>
        <taxon>Bacteria</taxon>
        <taxon>Pseudomonadati</taxon>
        <taxon>Thermodesulfobacteriota</taxon>
        <taxon>Desulfobacteria</taxon>
        <taxon>Desulfobacterales</taxon>
        <taxon>Desulfococcaceae</taxon>
        <taxon>Desulfonema</taxon>
    </lineage>
</organism>
<protein>
    <submittedName>
        <fullName evidence="2">MBL fold metallo-hydrolase</fullName>
    </submittedName>
</protein>
<evidence type="ECO:0000259" key="1">
    <source>
        <dbReference type="Pfam" id="PF12706"/>
    </source>
</evidence>
<dbReference type="Gene3D" id="3.60.15.10">
    <property type="entry name" value="Ribonuclease Z/Hydroxyacylglutathione hydrolase-like"/>
    <property type="match status" value="1"/>
</dbReference>
<name>A0A401G1X5_9BACT</name>
<dbReference type="Pfam" id="PF12706">
    <property type="entry name" value="Lactamase_B_2"/>
    <property type="match status" value="1"/>
</dbReference>
<reference evidence="3" key="2">
    <citation type="submission" date="2019-01" db="EMBL/GenBank/DDBJ databases">
        <title>Genome sequence of Desulfonema ishimotonii strain Tokyo 01.</title>
        <authorList>
            <person name="Fukui M."/>
        </authorList>
    </citation>
    <scope>NUCLEOTIDE SEQUENCE [LARGE SCALE GENOMIC DNA]</scope>
    <source>
        <strain evidence="3">Tokyo 01</strain>
    </source>
</reference>
<comment type="caution">
    <text evidence="2">The sequence shown here is derived from an EMBL/GenBank/DDBJ whole genome shotgun (WGS) entry which is preliminary data.</text>
</comment>